<evidence type="ECO:0000259" key="3">
    <source>
        <dbReference type="Pfam" id="PF08028"/>
    </source>
</evidence>
<dbReference type="Pfam" id="PF08028">
    <property type="entry name" value="Acyl-CoA_dh_2"/>
    <property type="match status" value="1"/>
</dbReference>
<dbReference type="GO" id="GO:0050660">
    <property type="term" value="F:flavin adenine dinucleotide binding"/>
    <property type="evidence" value="ECO:0007669"/>
    <property type="project" value="InterPro"/>
</dbReference>
<dbReference type="RefSeq" id="WP_050431551.1">
    <property type="nucleotide sequence ID" value="NZ_CP012159.1"/>
</dbReference>
<dbReference type="STRING" id="52.CMC5_036220"/>
<protein>
    <submittedName>
        <fullName evidence="4">Acyl-CoA dehydrogenase</fullName>
    </submittedName>
</protein>
<dbReference type="Gene3D" id="2.40.110.10">
    <property type="entry name" value="Butyryl-CoA Dehydrogenase, subunit A, domain 2"/>
    <property type="match status" value="1"/>
</dbReference>
<dbReference type="KEGG" id="ccro:CMC5_036220"/>
<dbReference type="InterPro" id="IPR046373">
    <property type="entry name" value="Acyl-CoA_Oxase/DH_mid-dom_sf"/>
</dbReference>
<feature type="domain" description="Acyl-CoA dehydrogenase/oxidase N-terminal" evidence="2">
    <location>
        <begin position="22"/>
        <end position="97"/>
    </location>
</feature>
<reference evidence="4 5" key="1">
    <citation type="submission" date="2015-07" db="EMBL/GenBank/DDBJ databases">
        <title>Genome analysis of myxobacterium Chondromyces crocatus Cm c5 reveals a high potential for natural compound synthesis and the genetic basis for the loss of fruiting body formation.</title>
        <authorList>
            <person name="Zaburannyi N."/>
            <person name="Bunk B."/>
            <person name="Maier J."/>
            <person name="Overmann J."/>
            <person name="Mueller R."/>
        </authorList>
    </citation>
    <scope>NUCLEOTIDE SEQUENCE [LARGE SCALE GENOMIC DNA]</scope>
    <source>
        <strain evidence="4 5">Cm c5</strain>
    </source>
</reference>
<dbReference type="GO" id="GO:0003995">
    <property type="term" value="F:acyl-CoA dehydrogenase activity"/>
    <property type="evidence" value="ECO:0007669"/>
    <property type="project" value="TreeGrafter"/>
</dbReference>
<dbReference type="AlphaFoldDB" id="A0A0K1EF25"/>
<accession>A0A0K1EF25</accession>
<sequence length="398" mass="42431">MKYSPVRLNAEAPCEHPVLAGARAIAQRVAARSEAIAAARRLPSDLVGELVEAGVFRMLVPEVYGGLELHPLVVVEVLEALARAESSTGWCAMSGAVMALSSAWLPEATAAAIHRDRGVIYGGMTVPLGRAELHGGSHTLSGRWPWVSGGEHCPWFVVGAVVTSAGQPRMLRSGAPETRLFVVPRRDVVLHDTWDAAGLRGTGSCDLEITNVRVPAERSFSLLDRPRVDRPLYGMPAFGLLSLGLPAVALGIARRGVEVMKETPLAWPLSGDAQAPPFRASRMAVRAAVTEGEASLRSARALLLKAVSGCFEGAQRREVSLRQRADLRLAYQHATRSAVRSVERLWEVAGGPEVPEAHPLSRCLNDLWVAAQHVAGDGPSAAPLGSTLLGVESQIAFF</sequence>
<evidence type="ECO:0000256" key="1">
    <source>
        <dbReference type="ARBA" id="ARBA00023002"/>
    </source>
</evidence>
<dbReference type="PANTHER" id="PTHR43884">
    <property type="entry name" value="ACYL-COA DEHYDROGENASE"/>
    <property type="match status" value="1"/>
</dbReference>
<keyword evidence="1" id="KW-0560">Oxidoreductase</keyword>
<dbReference type="PIRSF" id="PIRSF016578">
    <property type="entry name" value="HsaA"/>
    <property type="match status" value="1"/>
</dbReference>
<dbReference type="Pfam" id="PF02771">
    <property type="entry name" value="Acyl-CoA_dh_N"/>
    <property type="match status" value="1"/>
</dbReference>
<gene>
    <name evidence="4" type="primary">fadE</name>
    <name evidence="4" type="ORF">CMC5_036220</name>
</gene>
<dbReference type="InterPro" id="IPR009100">
    <property type="entry name" value="AcylCoA_DH/oxidase_NM_dom_sf"/>
</dbReference>
<dbReference type="Proteomes" id="UP000067626">
    <property type="component" value="Chromosome"/>
</dbReference>
<dbReference type="Gene3D" id="1.10.540.10">
    <property type="entry name" value="Acyl-CoA dehydrogenase/oxidase, N-terminal domain"/>
    <property type="match status" value="1"/>
</dbReference>
<dbReference type="InterPro" id="IPR037069">
    <property type="entry name" value="AcylCoA_DH/ox_N_sf"/>
</dbReference>
<evidence type="ECO:0000313" key="4">
    <source>
        <dbReference type="EMBL" id="AKT39475.1"/>
    </source>
</evidence>
<dbReference type="InterPro" id="IPR013786">
    <property type="entry name" value="AcylCoA_DH/ox_N"/>
</dbReference>
<organism evidence="4 5">
    <name type="scientific">Chondromyces crocatus</name>
    <dbReference type="NCBI Taxonomy" id="52"/>
    <lineage>
        <taxon>Bacteria</taxon>
        <taxon>Pseudomonadati</taxon>
        <taxon>Myxococcota</taxon>
        <taxon>Polyangia</taxon>
        <taxon>Polyangiales</taxon>
        <taxon>Polyangiaceae</taxon>
        <taxon>Chondromyces</taxon>
    </lineage>
</organism>
<dbReference type="SUPFAM" id="SSF56645">
    <property type="entry name" value="Acyl-CoA dehydrogenase NM domain-like"/>
    <property type="match status" value="1"/>
</dbReference>
<dbReference type="InterPro" id="IPR036250">
    <property type="entry name" value="AcylCo_DH-like_C"/>
</dbReference>
<dbReference type="SUPFAM" id="SSF47203">
    <property type="entry name" value="Acyl-CoA dehydrogenase C-terminal domain-like"/>
    <property type="match status" value="1"/>
</dbReference>
<dbReference type="PANTHER" id="PTHR43884:SF12">
    <property type="entry name" value="ISOVALERYL-COA DEHYDROGENASE, MITOCHONDRIAL-RELATED"/>
    <property type="match status" value="1"/>
</dbReference>
<dbReference type="InterPro" id="IPR013107">
    <property type="entry name" value="Acyl-CoA_DH_C"/>
</dbReference>
<dbReference type="EMBL" id="CP012159">
    <property type="protein sequence ID" value="AKT39475.1"/>
    <property type="molecule type" value="Genomic_DNA"/>
</dbReference>
<proteinExistence type="predicted"/>
<evidence type="ECO:0000313" key="5">
    <source>
        <dbReference type="Proteomes" id="UP000067626"/>
    </source>
</evidence>
<dbReference type="Gene3D" id="1.20.140.10">
    <property type="entry name" value="Butyryl-CoA Dehydrogenase, subunit A, domain 3"/>
    <property type="match status" value="1"/>
</dbReference>
<keyword evidence="5" id="KW-1185">Reference proteome</keyword>
<feature type="domain" description="Acyl-CoA dehydrogenase C-terminal" evidence="3">
    <location>
        <begin position="245"/>
        <end position="375"/>
    </location>
</feature>
<evidence type="ECO:0000259" key="2">
    <source>
        <dbReference type="Pfam" id="PF02771"/>
    </source>
</evidence>
<dbReference type="OrthoDB" id="2986495at2"/>
<name>A0A0K1EF25_CHOCO</name>